<dbReference type="Pfam" id="PF03929">
    <property type="entry name" value="PepSY_TM"/>
    <property type="match status" value="1"/>
</dbReference>
<dbReference type="AlphaFoldDB" id="A0A9D9IPP5"/>
<reference evidence="2" key="1">
    <citation type="submission" date="2020-10" db="EMBL/GenBank/DDBJ databases">
        <authorList>
            <person name="Gilroy R."/>
        </authorList>
    </citation>
    <scope>NUCLEOTIDE SEQUENCE</scope>
    <source>
        <strain evidence="2">6919</strain>
    </source>
</reference>
<proteinExistence type="predicted"/>
<evidence type="ECO:0000313" key="2">
    <source>
        <dbReference type="EMBL" id="MBO8476452.1"/>
    </source>
</evidence>
<dbReference type="Proteomes" id="UP000823598">
    <property type="component" value="Unassembled WGS sequence"/>
</dbReference>
<name>A0A9D9IPP5_9BACT</name>
<keyword evidence="1" id="KW-1133">Transmembrane helix</keyword>
<evidence type="ECO:0000313" key="3">
    <source>
        <dbReference type="Proteomes" id="UP000823598"/>
    </source>
</evidence>
<dbReference type="InterPro" id="IPR005625">
    <property type="entry name" value="PepSY-ass_TM"/>
</dbReference>
<sequence length="374" mass="43222">MRKLFSRLHLWLSVPVGIFITVICLSGAALVFEQEIKQWLNRDIYVSNRHEGQKRLLPSEIATAVKSQVPDSLRISGLMVPGKEGLSYAVTFENMHRKSLYVNPYTGEVKGWERNYVFFTTMRQLHRWLLDVPPQKGEKTTGKMIVGISTLVMVLILVTGLVVWIPKNIRMLRQRLLVKTGKSRYRFWYDTHVSLGFYSTIFLLVMALTGLTWSFGWYRTAFYSAFGVEQQRQRPSARNSEQGKRKEYDFAVWDKAISEIGRRYTDYESVSLSASSARITLDGTGLRKQDIAKFNREDGRIEQITVYAEQPRSSKMKSWIYAFHTGSWGGVTTKILYFIASIIGASLPLTGYYFWLKKKKSKKHILTKRYSAKK</sequence>
<dbReference type="EMBL" id="JADIMC010000064">
    <property type="protein sequence ID" value="MBO8476452.1"/>
    <property type="molecule type" value="Genomic_DNA"/>
</dbReference>
<dbReference type="PANTHER" id="PTHR34219">
    <property type="entry name" value="IRON-REGULATED INNER MEMBRANE PROTEIN-RELATED"/>
    <property type="match status" value="1"/>
</dbReference>
<feature type="transmembrane region" description="Helical" evidence="1">
    <location>
        <begin position="335"/>
        <end position="355"/>
    </location>
</feature>
<protein>
    <submittedName>
        <fullName evidence="2">PepSY domain-containing protein</fullName>
    </submittedName>
</protein>
<feature type="transmembrane region" description="Helical" evidence="1">
    <location>
        <begin position="144"/>
        <end position="166"/>
    </location>
</feature>
<organism evidence="2 3">
    <name type="scientific">Candidatus Limisoma faecipullorum</name>
    <dbReference type="NCBI Taxonomy" id="2840854"/>
    <lineage>
        <taxon>Bacteria</taxon>
        <taxon>Pseudomonadati</taxon>
        <taxon>Bacteroidota</taxon>
        <taxon>Bacteroidia</taxon>
        <taxon>Bacteroidales</taxon>
        <taxon>Candidatus Limisoma</taxon>
    </lineage>
</organism>
<comment type="caution">
    <text evidence="2">The sequence shown here is derived from an EMBL/GenBank/DDBJ whole genome shotgun (WGS) entry which is preliminary data.</text>
</comment>
<reference evidence="2" key="2">
    <citation type="journal article" date="2021" name="PeerJ">
        <title>Extensive microbial diversity within the chicken gut microbiome revealed by metagenomics and culture.</title>
        <authorList>
            <person name="Gilroy R."/>
            <person name="Ravi A."/>
            <person name="Getino M."/>
            <person name="Pursley I."/>
            <person name="Horton D.L."/>
            <person name="Alikhan N.F."/>
            <person name="Baker D."/>
            <person name="Gharbi K."/>
            <person name="Hall N."/>
            <person name="Watson M."/>
            <person name="Adriaenssens E.M."/>
            <person name="Foster-Nyarko E."/>
            <person name="Jarju S."/>
            <person name="Secka A."/>
            <person name="Antonio M."/>
            <person name="Oren A."/>
            <person name="Chaudhuri R.R."/>
            <person name="La Ragione R."/>
            <person name="Hildebrand F."/>
            <person name="Pallen M.J."/>
        </authorList>
    </citation>
    <scope>NUCLEOTIDE SEQUENCE</scope>
    <source>
        <strain evidence="2">6919</strain>
    </source>
</reference>
<evidence type="ECO:0000256" key="1">
    <source>
        <dbReference type="SAM" id="Phobius"/>
    </source>
</evidence>
<keyword evidence="1" id="KW-0812">Transmembrane</keyword>
<feature type="transmembrane region" description="Helical" evidence="1">
    <location>
        <begin position="12"/>
        <end position="32"/>
    </location>
</feature>
<dbReference type="PANTHER" id="PTHR34219:SF3">
    <property type="entry name" value="BLL7967 PROTEIN"/>
    <property type="match status" value="1"/>
</dbReference>
<keyword evidence="1" id="KW-0472">Membrane</keyword>
<gene>
    <name evidence="2" type="ORF">IAB88_05610</name>
</gene>
<feature type="transmembrane region" description="Helical" evidence="1">
    <location>
        <begin position="187"/>
        <end position="213"/>
    </location>
</feature>
<accession>A0A9D9IPP5</accession>